<comment type="caution">
    <text evidence="1">The sequence shown here is derived from an EMBL/GenBank/DDBJ whole genome shotgun (WGS) entry which is preliminary data.</text>
</comment>
<proteinExistence type="predicted"/>
<dbReference type="Proteomes" id="UP000305095">
    <property type="component" value="Unassembled WGS sequence"/>
</dbReference>
<gene>
    <name evidence="1" type="ORF">FDV58_39375</name>
</gene>
<protein>
    <submittedName>
        <fullName evidence="1">Uncharacterized protein</fullName>
    </submittedName>
</protein>
<sequence length="61" mass="6611">MIALKTQNAAQLAENQMVTKEFVPVSSRFANSAGVLIGYHDTLVVQGRALWRRGLTGSHAV</sequence>
<name>A0A4U6RCI9_BRAEL</name>
<organism evidence="1 2">
    <name type="scientific">Bradyrhizobium elkanii</name>
    <dbReference type="NCBI Taxonomy" id="29448"/>
    <lineage>
        <taxon>Bacteria</taxon>
        <taxon>Pseudomonadati</taxon>
        <taxon>Pseudomonadota</taxon>
        <taxon>Alphaproteobacteria</taxon>
        <taxon>Hyphomicrobiales</taxon>
        <taxon>Nitrobacteraceae</taxon>
        <taxon>Bradyrhizobium</taxon>
    </lineage>
</organism>
<evidence type="ECO:0000313" key="2">
    <source>
        <dbReference type="Proteomes" id="UP000305095"/>
    </source>
</evidence>
<dbReference type="EMBL" id="SZZP01000044">
    <property type="protein sequence ID" value="TKV71679.1"/>
    <property type="molecule type" value="Genomic_DNA"/>
</dbReference>
<dbReference type="AlphaFoldDB" id="A0A4U6RCI9"/>
<accession>A0A4U6RCI9</accession>
<evidence type="ECO:0000313" key="1">
    <source>
        <dbReference type="EMBL" id="TKV71679.1"/>
    </source>
</evidence>
<reference evidence="1 2" key="1">
    <citation type="submission" date="2019-05" db="EMBL/GenBank/DDBJ databases">
        <title>Draft Genome of Bradyrhizobium elkanii strain SEMIA 938, Used in Commercial Inoculants for Lupinus spp. in Brazil.</title>
        <authorList>
            <person name="Hungria M."/>
            <person name="Delamuta J.R.M."/>
            <person name="Ribeiro R.A."/>
            <person name="Nogueira M.A."/>
        </authorList>
    </citation>
    <scope>NUCLEOTIDE SEQUENCE [LARGE SCALE GENOMIC DNA]</scope>
    <source>
        <strain evidence="1 2">Semia 938</strain>
    </source>
</reference>
<dbReference type="RefSeq" id="WP_137483853.1">
    <property type="nucleotide sequence ID" value="NZ_SZZP01000044.1"/>
</dbReference>